<reference evidence="9 10" key="1">
    <citation type="submission" date="2013-03" db="EMBL/GenBank/DDBJ databases">
        <title>Salinisphaera dokdonensis CL-ES53 Genome Sequencing.</title>
        <authorList>
            <person name="Li C."/>
            <person name="Lai Q."/>
            <person name="Shao Z."/>
        </authorList>
    </citation>
    <scope>NUCLEOTIDE SEQUENCE [LARGE SCALE GENOMIC DNA]</scope>
    <source>
        <strain evidence="9 10">CL-ES53</strain>
    </source>
</reference>
<evidence type="ECO:0000313" key="10">
    <source>
        <dbReference type="Proteomes" id="UP001460888"/>
    </source>
</evidence>
<keyword evidence="10" id="KW-1185">Reference proteome</keyword>
<evidence type="ECO:0000256" key="5">
    <source>
        <dbReference type="ARBA" id="ARBA00022840"/>
    </source>
</evidence>
<dbReference type="Pfam" id="PF00749">
    <property type="entry name" value="tRNA-synt_1c"/>
    <property type="match status" value="1"/>
</dbReference>
<comment type="similarity">
    <text evidence="7">Belongs to the class-I aminoacyl-tRNA synthetase family.</text>
</comment>
<accession>A0ABV2B2F1</accession>
<keyword evidence="3 7" id="KW-0547">Nucleotide-binding</keyword>
<dbReference type="PRINTS" id="PR00987">
    <property type="entry name" value="TRNASYNTHGLU"/>
</dbReference>
<gene>
    <name evidence="9" type="ORF">SADO_12338</name>
</gene>
<dbReference type="Proteomes" id="UP001460888">
    <property type="component" value="Unassembled WGS sequence"/>
</dbReference>
<proteinExistence type="inferred from homology"/>
<dbReference type="InterPro" id="IPR020058">
    <property type="entry name" value="Glu/Gln-tRNA-synth_Ib_cat-dom"/>
</dbReference>
<evidence type="ECO:0000259" key="8">
    <source>
        <dbReference type="Pfam" id="PF00749"/>
    </source>
</evidence>
<dbReference type="NCBIfam" id="NF004314">
    <property type="entry name" value="PRK05710.1-3"/>
    <property type="match status" value="1"/>
</dbReference>
<keyword evidence="2" id="KW-0479">Metal-binding</keyword>
<dbReference type="InterPro" id="IPR049940">
    <property type="entry name" value="GluQ/Sye"/>
</dbReference>
<dbReference type="PANTHER" id="PTHR43311:SF1">
    <property type="entry name" value="GLUTAMYL-Q TRNA(ASP) SYNTHETASE"/>
    <property type="match status" value="1"/>
</dbReference>
<protein>
    <submittedName>
        <fullName evidence="9">Glutamate--tRNA ligase</fullName>
    </submittedName>
</protein>
<evidence type="ECO:0000256" key="1">
    <source>
        <dbReference type="ARBA" id="ARBA00022598"/>
    </source>
</evidence>
<feature type="domain" description="Glutamyl/glutaminyl-tRNA synthetase class Ib catalytic" evidence="8">
    <location>
        <begin position="1"/>
        <end position="231"/>
    </location>
</feature>
<keyword evidence="6 7" id="KW-0030">Aminoacyl-tRNA synthetase</keyword>
<dbReference type="InterPro" id="IPR022380">
    <property type="entry name" value="Glu-Q_tRNA(Asp)_Synthase"/>
</dbReference>
<comment type="caution">
    <text evidence="9">The sequence shown here is derived from an EMBL/GenBank/DDBJ whole genome shotgun (WGS) entry which is preliminary data.</text>
</comment>
<evidence type="ECO:0000313" key="9">
    <source>
        <dbReference type="EMBL" id="MES1930041.1"/>
    </source>
</evidence>
<evidence type="ECO:0000256" key="2">
    <source>
        <dbReference type="ARBA" id="ARBA00022723"/>
    </source>
</evidence>
<dbReference type="InterPro" id="IPR014729">
    <property type="entry name" value="Rossmann-like_a/b/a_fold"/>
</dbReference>
<dbReference type="GO" id="GO:0016874">
    <property type="term" value="F:ligase activity"/>
    <property type="evidence" value="ECO:0007669"/>
    <property type="project" value="UniProtKB-KW"/>
</dbReference>
<dbReference type="NCBIfam" id="TIGR03838">
    <property type="entry name" value="queuosine_YadB"/>
    <property type="match status" value="1"/>
</dbReference>
<keyword evidence="7" id="KW-0648">Protein biosynthesis</keyword>
<organism evidence="9 10">
    <name type="scientific">Salinisphaera dokdonensis CL-ES53</name>
    <dbReference type="NCBI Taxonomy" id="1304272"/>
    <lineage>
        <taxon>Bacteria</taxon>
        <taxon>Pseudomonadati</taxon>
        <taxon>Pseudomonadota</taxon>
        <taxon>Gammaproteobacteria</taxon>
        <taxon>Salinisphaerales</taxon>
        <taxon>Salinisphaeraceae</taxon>
        <taxon>Salinisphaera</taxon>
    </lineage>
</organism>
<dbReference type="SUPFAM" id="SSF52374">
    <property type="entry name" value="Nucleotidylyl transferase"/>
    <property type="match status" value="1"/>
</dbReference>
<keyword evidence="1 7" id="KW-0436">Ligase</keyword>
<dbReference type="EMBL" id="APND01000004">
    <property type="protein sequence ID" value="MES1930041.1"/>
    <property type="molecule type" value="Genomic_DNA"/>
</dbReference>
<evidence type="ECO:0000256" key="7">
    <source>
        <dbReference type="RuleBase" id="RU363037"/>
    </source>
</evidence>
<evidence type="ECO:0000256" key="4">
    <source>
        <dbReference type="ARBA" id="ARBA00022833"/>
    </source>
</evidence>
<name>A0ABV2B2F1_9GAMM</name>
<dbReference type="InterPro" id="IPR000924">
    <property type="entry name" value="Glu/Gln-tRNA-synth"/>
</dbReference>
<keyword evidence="5 7" id="KW-0067">ATP-binding</keyword>
<evidence type="ECO:0000256" key="3">
    <source>
        <dbReference type="ARBA" id="ARBA00022741"/>
    </source>
</evidence>
<keyword evidence="4" id="KW-0862">Zinc</keyword>
<sequence length="280" mass="30518">MHLGSLLAALGSYLQARAQGAPWLLRIDDLDTPRVKPGAERLIVDTLLHFGLLWDGEVFRQSTRGDAYAYAINRLKRQNQAFDCGCTRREAQAGSAGIEGPVYPGTCRVGLPEGRTARSIRFRVNDEPVQVDDLVQGVCRQRLAQDIGDFVIRRADGITAYQLATVIDDEAQGITEVVRGADLLSSTPRQIAIQKALCSPTPVYAHLPVLVDEEGDKLGKSTGALALEAGAPGQQLFKCLELLGQCPPASLCQTSVHPVLRWATENWSIQRVPRLAQLRA</sequence>
<evidence type="ECO:0000256" key="6">
    <source>
        <dbReference type="ARBA" id="ARBA00023146"/>
    </source>
</evidence>
<dbReference type="Gene3D" id="3.40.50.620">
    <property type="entry name" value="HUPs"/>
    <property type="match status" value="1"/>
</dbReference>
<dbReference type="PANTHER" id="PTHR43311">
    <property type="entry name" value="GLUTAMATE--TRNA LIGASE"/>
    <property type="match status" value="1"/>
</dbReference>